<protein>
    <submittedName>
        <fullName evidence="2">DEAD/DEAH box helicase</fullName>
    </submittedName>
</protein>
<dbReference type="Proteomes" id="UP000261023">
    <property type="component" value="Unassembled WGS sequence"/>
</dbReference>
<keyword evidence="2" id="KW-0347">Helicase</keyword>
<dbReference type="SUPFAM" id="SSF53335">
    <property type="entry name" value="S-adenosyl-L-methionine-dependent methyltransferases"/>
    <property type="match status" value="1"/>
</dbReference>
<dbReference type="Gene3D" id="3.40.50.150">
    <property type="entry name" value="Vaccinia Virus protein VP39"/>
    <property type="match status" value="1"/>
</dbReference>
<keyword evidence="2" id="KW-0378">Hydrolase</keyword>
<dbReference type="PANTHER" id="PTHR41313:SF1">
    <property type="entry name" value="DNA METHYLASE ADENINE-SPECIFIC DOMAIN-CONTAINING PROTEIN"/>
    <property type="match status" value="1"/>
</dbReference>
<proteinExistence type="predicted"/>
<keyword evidence="2" id="KW-0067">ATP-binding</keyword>
<accession>A0A3E3DAP4</accession>
<reference evidence="2 3" key="1">
    <citation type="submission" date="2018-08" db="EMBL/GenBank/DDBJ databases">
        <title>A genome reference for cultivated species of the human gut microbiota.</title>
        <authorList>
            <person name="Zou Y."/>
            <person name="Xue W."/>
            <person name="Luo G."/>
        </authorList>
    </citation>
    <scope>NUCLEOTIDE SEQUENCE [LARGE SCALE GENOMIC DNA]</scope>
    <source>
        <strain evidence="2 3">AF19-13AC</strain>
    </source>
</reference>
<dbReference type="PRINTS" id="PR00507">
    <property type="entry name" value="N12N6MTFRASE"/>
</dbReference>
<dbReference type="PANTHER" id="PTHR41313">
    <property type="entry name" value="ADENINE-SPECIFIC METHYLTRANSFERASE"/>
    <property type="match status" value="1"/>
</dbReference>
<organism evidence="2 3">
    <name type="scientific">Hungatella hathewayi</name>
    <dbReference type="NCBI Taxonomy" id="154046"/>
    <lineage>
        <taxon>Bacteria</taxon>
        <taxon>Bacillati</taxon>
        <taxon>Bacillota</taxon>
        <taxon>Clostridia</taxon>
        <taxon>Lachnospirales</taxon>
        <taxon>Lachnospiraceae</taxon>
        <taxon>Hungatella</taxon>
    </lineage>
</organism>
<gene>
    <name evidence="2" type="ORF">DWX31_33360</name>
</gene>
<feature type="compositionally biased region" description="Basic and acidic residues" evidence="1">
    <location>
        <begin position="571"/>
        <end position="583"/>
    </location>
</feature>
<comment type="caution">
    <text evidence="2">The sequence shown here is derived from an EMBL/GenBank/DDBJ whole genome shotgun (WGS) entry which is preliminary data.</text>
</comment>
<dbReference type="InterPro" id="IPR029063">
    <property type="entry name" value="SAM-dependent_MTases_sf"/>
</dbReference>
<evidence type="ECO:0000313" key="3">
    <source>
        <dbReference type="Proteomes" id="UP000261023"/>
    </source>
</evidence>
<dbReference type="GO" id="GO:0004386">
    <property type="term" value="F:helicase activity"/>
    <property type="evidence" value="ECO:0007669"/>
    <property type="project" value="UniProtKB-KW"/>
</dbReference>
<dbReference type="InterPro" id="IPR052933">
    <property type="entry name" value="DNA_Protect_Modify"/>
</dbReference>
<evidence type="ECO:0000256" key="1">
    <source>
        <dbReference type="SAM" id="MobiDB-lite"/>
    </source>
</evidence>
<name>A0A3E3DAP4_9FIRM</name>
<keyword evidence="2" id="KW-0547">Nucleotide-binding</keyword>
<feature type="region of interest" description="Disordered" evidence="1">
    <location>
        <begin position="543"/>
        <end position="583"/>
    </location>
</feature>
<feature type="non-terminal residue" evidence="2">
    <location>
        <position position="947"/>
    </location>
</feature>
<sequence length="947" mass="107762">MLRLGGNTDRQRERVVAAFEKQKTTAEIAEILKKLYHGGNGLGSVSAWYAEDGIHLSHGKSVRYDRSAQVISWESAAERIGELLESGQFASNVELAEAAGYERSLLSEKLWHLYHDFSEEAREAGYLSCLSEIKGNGFPEETRRLTEQLSAPAFRQTLKEEYAAFWTAYQQDRDLLRFHYHRPREIWENLKDLDLPRRTFSSDLSQVPTVQRFITEDEIDAAITGGSSFAGGKGRIYAFFMENHTDKEKVRFLKDEYGIGGRSHALSGATHSGEDHDGKGLHYKKQGCPDVHLNWEKVAKRITSLVQKGRYLTEQEQAQYDKIQAEKELAEEDAIQAQQPEVEEETPKPTLREQFEQYKPVVTASISEDAAYRNACGHSDRENAVIEGNAAVRRAVLGSKDMELIRLYSDIPEFRQRLHREVIDETYPKLHELLRPLSQEDIDTALCAWNGNIESKHAVVRYMKDHAREKDTAAWLAQEYGGNNSLFVVRAGSPEETQLPWPKVQRRIAQLIQEDRFYTEEEQDRFDNIDPIAIREALEERGSVNGQVADPEKQENDQKVMSEVEQEANEETEHKPEYTASDREYAREHLIPGETIFEMDGHSFLVDWINYDAGTVSFQDITFTLAPGFPLFQMEPISVVRQWLEQEPEPPVPVTEPEKIFEEVLDEHPVSIQVNGQWQTFPNAKAAEEASYEEYKANLRRNAQNFRITDEHLGEGGPKAKFQANINAIRLLKELEVAGQQASPEQQEVLSRYVGWGGLADAFDPEKPAWASEYAQLKELLTPEEYVAARSSTLNAHYTSPTVIQAIYEAVGRMGFETGNILEPSMGVGNFFGMLPEEMRNSRLYGVELDPVSGRIAKQLYPKADITVGGFETTDRRDFFDLAIGNVPFGQYQVNDKAYNKLNFSIHNYFFAKALDQVRPGGVVAFVTSRYTMDAKDSTVRRYLAQR</sequence>
<dbReference type="EMBL" id="QTJW01000063">
    <property type="protein sequence ID" value="RGD66303.1"/>
    <property type="molecule type" value="Genomic_DNA"/>
</dbReference>
<evidence type="ECO:0000313" key="2">
    <source>
        <dbReference type="EMBL" id="RGD66303.1"/>
    </source>
</evidence>
<feature type="compositionally biased region" description="Basic and acidic residues" evidence="1">
    <location>
        <begin position="550"/>
        <end position="562"/>
    </location>
</feature>
<dbReference type="AlphaFoldDB" id="A0A3E3DAP4"/>